<dbReference type="PANTHER" id="PTHR13304">
    <property type="entry name" value="GLYCOSYLPHOSPHATIDYLINOSITOL ANCHOR ATTACHMENT 1 PROTEIN"/>
    <property type="match status" value="1"/>
</dbReference>
<name>A0AAV8QF11_ENSVE</name>
<sequence>MSSLSSGRQAWPWAEAGDSSVSSVVNGSREMIDKEKTKATGIEIAKLIGQHMVDVGAELYYHKFQPRANQFHPLHLFSSITSTLDKQDNSSCTSFGLNSVGIIRVPHGDGKESIVLVNGPKCNVFKRAGTIAAALVFKIVTEEERDCLTIHAEASNGQMPNLDLAVHGQAAEYVEGTATLASSIYYQAIGVPTESHGAFRDYQVDAVTLELSPRFPHNSDNSRYAFLLRSGRLIEGVILSVNNLLEKFHQSFFLYLLTAPHNSTSEEAGGGKCLSQVITTGDLQFSSGCGWVSTVALLILRGSFGDFGKTSIEQILENSCYTKPLKLNGKNAWSFSKSYSSRATEEVYAKDFPFKMTPERKRGSNCSDRALF</sequence>
<dbReference type="InterPro" id="IPR007246">
    <property type="entry name" value="Gaa1"/>
</dbReference>
<proteinExistence type="predicted"/>
<dbReference type="AlphaFoldDB" id="A0AAV8QF11"/>
<dbReference type="Pfam" id="PF04114">
    <property type="entry name" value="Gaa1"/>
    <property type="match status" value="2"/>
</dbReference>
<gene>
    <name evidence="1" type="ORF">OPV22_020529</name>
</gene>
<evidence type="ECO:0000313" key="2">
    <source>
        <dbReference type="Proteomes" id="UP001222027"/>
    </source>
</evidence>
<comment type="caution">
    <text evidence="1">The sequence shown here is derived from an EMBL/GenBank/DDBJ whole genome shotgun (WGS) entry which is preliminary data.</text>
</comment>
<organism evidence="1 2">
    <name type="scientific">Ensete ventricosum</name>
    <name type="common">Abyssinian banana</name>
    <name type="synonym">Musa ensete</name>
    <dbReference type="NCBI Taxonomy" id="4639"/>
    <lineage>
        <taxon>Eukaryota</taxon>
        <taxon>Viridiplantae</taxon>
        <taxon>Streptophyta</taxon>
        <taxon>Embryophyta</taxon>
        <taxon>Tracheophyta</taxon>
        <taxon>Spermatophyta</taxon>
        <taxon>Magnoliopsida</taxon>
        <taxon>Liliopsida</taxon>
        <taxon>Zingiberales</taxon>
        <taxon>Musaceae</taxon>
        <taxon>Ensete</taxon>
    </lineage>
</organism>
<dbReference type="GO" id="GO:0042765">
    <property type="term" value="C:GPI-anchor transamidase complex"/>
    <property type="evidence" value="ECO:0007669"/>
    <property type="project" value="InterPro"/>
</dbReference>
<dbReference type="PANTHER" id="PTHR13304:SF0">
    <property type="entry name" value="GLYCOSYLPHOSPHATIDYLINOSITOL ANCHOR ATTACHMENT 1 PROTEIN"/>
    <property type="match status" value="1"/>
</dbReference>
<dbReference type="Proteomes" id="UP001222027">
    <property type="component" value="Unassembled WGS sequence"/>
</dbReference>
<evidence type="ECO:0000313" key="1">
    <source>
        <dbReference type="EMBL" id="KAJ8476802.1"/>
    </source>
</evidence>
<dbReference type="GO" id="GO:0016255">
    <property type="term" value="P:attachment of GPI anchor to protein"/>
    <property type="evidence" value="ECO:0007669"/>
    <property type="project" value="TreeGrafter"/>
</dbReference>
<dbReference type="EMBL" id="JAQQAF010000006">
    <property type="protein sequence ID" value="KAJ8476802.1"/>
    <property type="molecule type" value="Genomic_DNA"/>
</dbReference>
<keyword evidence="2" id="KW-1185">Reference proteome</keyword>
<reference evidence="1 2" key="1">
    <citation type="submission" date="2022-12" db="EMBL/GenBank/DDBJ databases">
        <title>Chromosome-scale assembly of the Ensete ventricosum genome.</title>
        <authorList>
            <person name="Dussert Y."/>
            <person name="Stocks J."/>
            <person name="Wendawek A."/>
            <person name="Woldeyes F."/>
            <person name="Nichols R.A."/>
            <person name="Borrell J.S."/>
        </authorList>
    </citation>
    <scope>NUCLEOTIDE SEQUENCE [LARGE SCALE GENOMIC DNA]</scope>
    <source>
        <strain evidence="2">cv. Maze</strain>
        <tissue evidence="1">Seeds</tissue>
    </source>
</reference>
<accession>A0AAV8QF11</accession>
<protein>
    <submittedName>
        <fullName evidence="1">Uncharacterized protein</fullName>
    </submittedName>
</protein>